<keyword evidence="2" id="KW-1185">Reference proteome</keyword>
<reference evidence="1 2" key="1">
    <citation type="journal article" date="2014" name="Genome Biol. Evol.">
        <title>The genome of the myxosporean Thelohanellus kitauei shows adaptations to nutrient acquisition within its fish host.</title>
        <authorList>
            <person name="Yang Y."/>
            <person name="Xiong J."/>
            <person name="Zhou Z."/>
            <person name="Huo F."/>
            <person name="Miao W."/>
            <person name="Ran C."/>
            <person name="Liu Y."/>
            <person name="Zhang J."/>
            <person name="Feng J."/>
            <person name="Wang M."/>
            <person name="Wang M."/>
            <person name="Wang L."/>
            <person name="Yao B."/>
        </authorList>
    </citation>
    <scope>NUCLEOTIDE SEQUENCE [LARGE SCALE GENOMIC DNA]</scope>
    <source>
        <strain evidence="1">Wuqing</strain>
    </source>
</reference>
<name>A0A0C2MNN4_THEKT</name>
<dbReference type="Proteomes" id="UP000031668">
    <property type="component" value="Unassembled WGS sequence"/>
</dbReference>
<dbReference type="AlphaFoldDB" id="A0A0C2MNN4"/>
<sequence length="118" mass="13446">MKLLMDMLFSTYRVGSQCSLEFKKLVDECHPHKMPGQVTTCCSYLNSLVSISGDPNLTTSKLNLYIRVTVPIASIHTLIKLVLNRCKKSAQLLQPYHQGVFISFWYLPGQSEQRHISE</sequence>
<dbReference type="EMBL" id="JWZT01003647">
    <property type="protein sequence ID" value="KII65980.1"/>
    <property type="molecule type" value="Genomic_DNA"/>
</dbReference>
<accession>A0A0C2MNN4</accession>
<gene>
    <name evidence="1" type="ORF">RF11_15792</name>
</gene>
<comment type="caution">
    <text evidence="1">The sequence shown here is derived from an EMBL/GenBank/DDBJ whole genome shotgun (WGS) entry which is preliminary data.</text>
</comment>
<proteinExistence type="predicted"/>
<organism evidence="1 2">
    <name type="scientific">Thelohanellus kitauei</name>
    <name type="common">Myxosporean</name>
    <dbReference type="NCBI Taxonomy" id="669202"/>
    <lineage>
        <taxon>Eukaryota</taxon>
        <taxon>Metazoa</taxon>
        <taxon>Cnidaria</taxon>
        <taxon>Myxozoa</taxon>
        <taxon>Myxosporea</taxon>
        <taxon>Bivalvulida</taxon>
        <taxon>Platysporina</taxon>
        <taxon>Myxobolidae</taxon>
        <taxon>Thelohanellus</taxon>
    </lineage>
</organism>
<evidence type="ECO:0000313" key="2">
    <source>
        <dbReference type="Proteomes" id="UP000031668"/>
    </source>
</evidence>
<evidence type="ECO:0000313" key="1">
    <source>
        <dbReference type="EMBL" id="KII65980.1"/>
    </source>
</evidence>
<protein>
    <submittedName>
        <fullName evidence="1">Uncharacterized protein</fullName>
    </submittedName>
</protein>